<sequence length="145" mass="15955">MSFECPECGYKNNEIQSGQEIQDKGIAIKLELKSAEDMNRTVVKSEYAIISVPELELEIPNTAKKAVTLQPTRSPPWEVTACPHVTFGLDIEILRLGASADGLRRAARRLLIFLLQRATWVWTDGSADAGVHCGGAGVFVDWPDD</sequence>
<dbReference type="InterPro" id="IPR004457">
    <property type="entry name" value="Znf_ZPR1"/>
</dbReference>
<keyword evidence="7" id="KW-1185">Reference proteome</keyword>
<evidence type="ECO:0000256" key="1">
    <source>
        <dbReference type="ARBA" id="ARBA00008354"/>
    </source>
</evidence>
<evidence type="ECO:0000256" key="3">
    <source>
        <dbReference type="ARBA" id="ARBA00022771"/>
    </source>
</evidence>
<evidence type="ECO:0000256" key="2">
    <source>
        <dbReference type="ARBA" id="ARBA00022723"/>
    </source>
</evidence>
<dbReference type="PANTHER" id="PTHR10876">
    <property type="entry name" value="ZINC FINGER PROTEIN ZPR1"/>
    <property type="match status" value="1"/>
</dbReference>
<dbReference type="SMART" id="SM00709">
    <property type="entry name" value="Zpr1"/>
    <property type="match status" value="1"/>
</dbReference>
<evidence type="ECO:0000256" key="4">
    <source>
        <dbReference type="ARBA" id="ARBA00022833"/>
    </source>
</evidence>
<dbReference type="Pfam" id="PF03367">
    <property type="entry name" value="Zn_ribbon_ZPR1"/>
    <property type="match status" value="1"/>
</dbReference>
<dbReference type="InterPro" id="IPR042452">
    <property type="entry name" value="ZPR1_Znf1/2"/>
</dbReference>
<feature type="domain" description="Zinc finger ZPR1-type" evidence="5">
    <location>
        <begin position="1"/>
        <end position="103"/>
    </location>
</feature>
<dbReference type="Pfam" id="PF22794">
    <property type="entry name" value="jr-ZPR1"/>
    <property type="match status" value="1"/>
</dbReference>
<dbReference type="EMBL" id="VIIS01002189">
    <property type="protein sequence ID" value="KAF0287470.1"/>
    <property type="molecule type" value="Genomic_DNA"/>
</dbReference>
<comment type="similarity">
    <text evidence="1">Belongs to the ZPR1 family.</text>
</comment>
<gene>
    <name evidence="6" type="primary">W03F9.1</name>
    <name evidence="6" type="ORF">FJT64_014122</name>
</gene>
<proteinExistence type="inferred from homology"/>
<protein>
    <submittedName>
        <fullName evidence="6">Zinc finger protein ZPR1</fullName>
    </submittedName>
</protein>
<dbReference type="OrthoDB" id="308464at2759"/>
<accession>A0A6A4V8G0</accession>
<dbReference type="Proteomes" id="UP000440578">
    <property type="component" value="Unassembled WGS sequence"/>
</dbReference>
<keyword evidence="4" id="KW-0862">Zinc</keyword>
<organism evidence="6 7">
    <name type="scientific">Amphibalanus amphitrite</name>
    <name type="common">Striped barnacle</name>
    <name type="synonym">Balanus amphitrite</name>
    <dbReference type="NCBI Taxonomy" id="1232801"/>
    <lineage>
        <taxon>Eukaryota</taxon>
        <taxon>Metazoa</taxon>
        <taxon>Ecdysozoa</taxon>
        <taxon>Arthropoda</taxon>
        <taxon>Crustacea</taxon>
        <taxon>Multicrustacea</taxon>
        <taxon>Cirripedia</taxon>
        <taxon>Thoracica</taxon>
        <taxon>Thoracicalcarea</taxon>
        <taxon>Balanomorpha</taxon>
        <taxon>Balanoidea</taxon>
        <taxon>Balanidae</taxon>
        <taxon>Amphibalaninae</taxon>
        <taxon>Amphibalanus</taxon>
    </lineage>
</organism>
<keyword evidence="3" id="KW-0863">Zinc-finger</keyword>
<dbReference type="GO" id="GO:0005634">
    <property type="term" value="C:nucleus"/>
    <property type="evidence" value="ECO:0007669"/>
    <property type="project" value="TreeGrafter"/>
</dbReference>
<evidence type="ECO:0000259" key="5">
    <source>
        <dbReference type="SMART" id="SM00709"/>
    </source>
</evidence>
<dbReference type="PANTHER" id="PTHR10876:SF0">
    <property type="entry name" value="ZINC FINGER PROTEIN ZPR1"/>
    <property type="match status" value="1"/>
</dbReference>
<dbReference type="InterPro" id="IPR040141">
    <property type="entry name" value="ZPR1"/>
</dbReference>
<dbReference type="GO" id="GO:0008270">
    <property type="term" value="F:zinc ion binding"/>
    <property type="evidence" value="ECO:0007669"/>
    <property type="project" value="UniProtKB-KW"/>
</dbReference>
<dbReference type="Gene3D" id="2.60.120.1040">
    <property type="entry name" value="ZPR1, A/B domain"/>
    <property type="match status" value="1"/>
</dbReference>
<dbReference type="InterPro" id="IPR042451">
    <property type="entry name" value="ZPR1_A/B_dom"/>
</dbReference>
<comment type="caution">
    <text evidence="6">The sequence shown here is derived from an EMBL/GenBank/DDBJ whole genome shotgun (WGS) entry which is preliminary data.</text>
</comment>
<evidence type="ECO:0000313" key="7">
    <source>
        <dbReference type="Proteomes" id="UP000440578"/>
    </source>
</evidence>
<name>A0A6A4V8G0_AMPAM</name>
<dbReference type="Gene3D" id="2.20.25.420">
    <property type="entry name" value="ZPR1, zinc finger domain"/>
    <property type="match status" value="1"/>
</dbReference>
<keyword evidence="2" id="KW-0479">Metal-binding</keyword>
<dbReference type="InterPro" id="IPR056180">
    <property type="entry name" value="ZPR1_jr_dom"/>
</dbReference>
<dbReference type="AlphaFoldDB" id="A0A6A4V8G0"/>
<reference evidence="6 7" key="1">
    <citation type="submission" date="2019-07" db="EMBL/GenBank/DDBJ databases">
        <title>Draft genome assembly of a fouling barnacle, Amphibalanus amphitrite (Darwin, 1854): The first reference genome for Thecostraca.</title>
        <authorList>
            <person name="Kim W."/>
        </authorList>
    </citation>
    <scope>NUCLEOTIDE SEQUENCE [LARGE SCALE GENOMIC DNA]</scope>
    <source>
        <strain evidence="6">SNU_AA5</strain>
        <tissue evidence="6">Soma without cirri and trophi</tissue>
    </source>
</reference>
<evidence type="ECO:0000313" key="6">
    <source>
        <dbReference type="EMBL" id="KAF0287470.1"/>
    </source>
</evidence>